<feature type="chain" id="PRO_5006153890" description="C-type lectin domain-containing protein" evidence="5">
    <location>
        <begin position="21"/>
        <end position="241"/>
    </location>
</feature>
<dbReference type="KEGG" id="dan:6497259"/>
<dbReference type="GO" id="GO:0008083">
    <property type="term" value="F:growth factor activity"/>
    <property type="evidence" value="ECO:0007669"/>
    <property type="project" value="TreeGrafter"/>
</dbReference>
<comment type="subcellular location">
    <subcellularLocation>
        <location evidence="1">Secreted</location>
    </subcellularLocation>
</comment>
<accession>A0A0P8XFJ9</accession>
<gene>
    <name evidence="7" type="primary">Dana\GF14435</name>
    <name evidence="7" type="synonym">dana_GLEANR_15197</name>
    <name evidence="7" type="ORF">GF14435</name>
</gene>
<organism evidence="7 8">
    <name type="scientific">Drosophila ananassae</name>
    <name type="common">Fruit fly</name>
    <dbReference type="NCBI Taxonomy" id="7217"/>
    <lineage>
        <taxon>Eukaryota</taxon>
        <taxon>Metazoa</taxon>
        <taxon>Ecdysozoa</taxon>
        <taxon>Arthropoda</taxon>
        <taxon>Hexapoda</taxon>
        <taxon>Insecta</taxon>
        <taxon>Pterygota</taxon>
        <taxon>Neoptera</taxon>
        <taxon>Endopterygota</taxon>
        <taxon>Diptera</taxon>
        <taxon>Brachycera</taxon>
        <taxon>Muscomorpha</taxon>
        <taxon>Ephydroidea</taxon>
        <taxon>Drosophilidae</taxon>
        <taxon>Drosophila</taxon>
        <taxon>Sophophora</taxon>
    </lineage>
</organism>
<keyword evidence="4" id="KW-0430">Lectin</keyword>
<evidence type="ECO:0000313" key="8">
    <source>
        <dbReference type="Proteomes" id="UP000007801"/>
    </source>
</evidence>
<evidence type="ECO:0000256" key="5">
    <source>
        <dbReference type="SAM" id="SignalP"/>
    </source>
</evidence>
<keyword evidence="2" id="KW-0964">Secreted</keyword>
<evidence type="ECO:0000313" key="7">
    <source>
        <dbReference type="EMBL" id="KPU73537.1"/>
    </source>
</evidence>
<dbReference type="SMART" id="SM00034">
    <property type="entry name" value="CLECT"/>
    <property type="match status" value="1"/>
</dbReference>
<dbReference type="Pfam" id="PF00059">
    <property type="entry name" value="Lectin_C"/>
    <property type="match status" value="1"/>
</dbReference>
<dbReference type="InterPro" id="IPR016186">
    <property type="entry name" value="C-type_lectin-like/link_sf"/>
</dbReference>
<dbReference type="Gene3D" id="3.10.100.10">
    <property type="entry name" value="Mannose-Binding Protein A, subunit A"/>
    <property type="match status" value="1"/>
</dbReference>
<dbReference type="InterPro" id="IPR016187">
    <property type="entry name" value="CTDL_fold"/>
</dbReference>
<dbReference type="InterPro" id="IPR051663">
    <property type="entry name" value="CLec_Tetranectin-domain"/>
</dbReference>
<dbReference type="CDD" id="cd00037">
    <property type="entry name" value="CLECT"/>
    <property type="match status" value="1"/>
</dbReference>
<evidence type="ECO:0000256" key="1">
    <source>
        <dbReference type="ARBA" id="ARBA00004613"/>
    </source>
</evidence>
<keyword evidence="3 5" id="KW-0732">Signal</keyword>
<dbReference type="AlphaFoldDB" id="A0A0P8XFJ9"/>
<feature type="signal peptide" evidence="5">
    <location>
        <begin position="1"/>
        <end position="20"/>
    </location>
</feature>
<evidence type="ECO:0000259" key="6">
    <source>
        <dbReference type="PROSITE" id="PS50041"/>
    </source>
</evidence>
<dbReference type="InterPro" id="IPR001304">
    <property type="entry name" value="C-type_lectin-like"/>
</dbReference>
<protein>
    <recommendedName>
        <fullName evidence="6">C-type lectin domain-containing protein</fullName>
    </recommendedName>
</protein>
<dbReference type="PANTHER" id="PTHR22799">
    <property type="entry name" value="TETRANECTIN-RELATED"/>
    <property type="match status" value="1"/>
</dbReference>
<dbReference type="GO" id="GO:0005615">
    <property type="term" value="C:extracellular space"/>
    <property type="evidence" value="ECO:0007669"/>
    <property type="project" value="TreeGrafter"/>
</dbReference>
<dbReference type="SMR" id="A0A0P8XFJ9"/>
<dbReference type="EMBL" id="CH902620">
    <property type="protein sequence ID" value="KPU73537.1"/>
    <property type="molecule type" value="Genomic_DNA"/>
</dbReference>
<dbReference type="PANTHER" id="PTHR22799:SF1">
    <property type="entry name" value="C-TYPE LECTIN DOMAIN FAMILY 11 MEMBER A"/>
    <property type="match status" value="1"/>
</dbReference>
<sequence>MRFEGVFICVILVYIKSCLSVCDEDDTPPGCSGFCFRAVKPCLSYLDALQNRANAYEASIPSDILARESLIDSRLEVLGRQVAILQEKEEDSQKMIAQLENKLSKSGSSSAGDIGNFVKLGQKYYYIEKESRENWHGAVKKCHQMGGYLSSPQGPHELDAISEKLAKWTGYWIDITDQFSEGVYWSLSTGMRAYFLKWEENEPNHNGEQCVELHTFKDTPSMNDNLCSRKKLFICESSGRN</sequence>
<dbReference type="GO" id="GO:0030246">
    <property type="term" value="F:carbohydrate binding"/>
    <property type="evidence" value="ECO:0007669"/>
    <property type="project" value="UniProtKB-KW"/>
</dbReference>
<keyword evidence="8" id="KW-1185">Reference proteome</keyword>
<dbReference type="OrthoDB" id="6430060at2759"/>
<evidence type="ECO:0000256" key="4">
    <source>
        <dbReference type="ARBA" id="ARBA00022734"/>
    </source>
</evidence>
<reference evidence="7 8" key="1">
    <citation type="journal article" date="2007" name="Nature">
        <title>Evolution of genes and genomes on the Drosophila phylogeny.</title>
        <authorList>
            <consortium name="Drosophila 12 Genomes Consortium"/>
            <person name="Clark A.G."/>
            <person name="Eisen M.B."/>
            <person name="Smith D.R."/>
            <person name="Bergman C.M."/>
            <person name="Oliver B."/>
            <person name="Markow T.A."/>
            <person name="Kaufman T.C."/>
            <person name="Kellis M."/>
            <person name="Gelbart W."/>
            <person name="Iyer V.N."/>
            <person name="Pollard D.A."/>
            <person name="Sackton T.B."/>
            <person name="Larracuente A.M."/>
            <person name="Singh N.D."/>
            <person name="Abad J.P."/>
            <person name="Abt D.N."/>
            <person name="Adryan B."/>
            <person name="Aguade M."/>
            <person name="Akashi H."/>
            <person name="Anderson W.W."/>
            <person name="Aquadro C.F."/>
            <person name="Ardell D.H."/>
            <person name="Arguello R."/>
            <person name="Artieri C.G."/>
            <person name="Barbash D.A."/>
            <person name="Barker D."/>
            <person name="Barsanti P."/>
            <person name="Batterham P."/>
            <person name="Batzoglou S."/>
            <person name="Begun D."/>
            <person name="Bhutkar A."/>
            <person name="Blanco E."/>
            <person name="Bosak S.A."/>
            <person name="Bradley R.K."/>
            <person name="Brand A.D."/>
            <person name="Brent M.R."/>
            <person name="Brooks A.N."/>
            <person name="Brown R.H."/>
            <person name="Butlin R.K."/>
            <person name="Caggese C."/>
            <person name="Calvi B.R."/>
            <person name="Bernardo de Carvalho A."/>
            <person name="Caspi A."/>
            <person name="Castrezana S."/>
            <person name="Celniker S.E."/>
            <person name="Chang J.L."/>
            <person name="Chapple C."/>
            <person name="Chatterji S."/>
            <person name="Chinwalla A."/>
            <person name="Civetta A."/>
            <person name="Clifton S.W."/>
            <person name="Comeron J.M."/>
            <person name="Costello J.C."/>
            <person name="Coyne J.A."/>
            <person name="Daub J."/>
            <person name="David R.G."/>
            <person name="Delcher A.L."/>
            <person name="Delehaunty K."/>
            <person name="Do C.B."/>
            <person name="Ebling H."/>
            <person name="Edwards K."/>
            <person name="Eickbush T."/>
            <person name="Evans J.D."/>
            <person name="Filipski A."/>
            <person name="Findeiss S."/>
            <person name="Freyhult E."/>
            <person name="Fulton L."/>
            <person name="Fulton R."/>
            <person name="Garcia A.C."/>
            <person name="Gardiner A."/>
            <person name="Garfield D.A."/>
            <person name="Garvin B.E."/>
            <person name="Gibson G."/>
            <person name="Gilbert D."/>
            <person name="Gnerre S."/>
            <person name="Godfrey J."/>
            <person name="Good R."/>
            <person name="Gotea V."/>
            <person name="Gravely B."/>
            <person name="Greenberg A.J."/>
            <person name="Griffiths-Jones S."/>
            <person name="Gross S."/>
            <person name="Guigo R."/>
            <person name="Gustafson E.A."/>
            <person name="Haerty W."/>
            <person name="Hahn M.W."/>
            <person name="Halligan D.L."/>
            <person name="Halpern A.L."/>
            <person name="Halter G.M."/>
            <person name="Han M.V."/>
            <person name="Heger A."/>
            <person name="Hillier L."/>
            <person name="Hinrichs A.S."/>
            <person name="Holmes I."/>
            <person name="Hoskins R.A."/>
            <person name="Hubisz M.J."/>
            <person name="Hultmark D."/>
            <person name="Huntley M.A."/>
            <person name="Jaffe D.B."/>
            <person name="Jagadeeshan S."/>
            <person name="Jeck W.R."/>
            <person name="Johnson J."/>
            <person name="Jones C.D."/>
            <person name="Jordan W.C."/>
            <person name="Karpen G.H."/>
            <person name="Kataoka E."/>
            <person name="Keightley P.D."/>
            <person name="Kheradpour P."/>
            <person name="Kirkness E.F."/>
            <person name="Koerich L.B."/>
            <person name="Kristiansen K."/>
            <person name="Kudrna D."/>
            <person name="Kulathinal R.J."/>
            <person name="Kumar S."/>
            <person name="Kwok R."/>
            <person name="Lander E."/>
            <person name="Langley C.H."/>
            <person name="Lapoint R."/>
            <person name="Lazzaro B.P."/>
            <person name="Lee S.J."/>
            <person name="Levesque L."/>
            <person name="Li R."/>
            <person name="Lin C.F."/>
            <person name="Lin M.F."/>
            <person name="Lindblad-Toh K."/>
            <person name="Llopart A."/>
            <person name="Long M."/>
            <person name="Low L."/>
            <person name="Lozovsky E."/>
            <person name="Lu J."/>
            <person name="Luo M."/>
            <person name="Machado C.A."/>
            <person name="Makalowski W."/>
            <person name="Marzo M."/>
            <person name="Matsuda M."/>
            <person name="Matzkin L."/>
            <person name="McAllister B."/>
            <person name="McBride C.S."/>
            <person name="McKernan B."/>
            <person name="McKernan K."/>
            <person name="Mendez-Lago M."/>
            <person name="Minx P."/>
            <person name="Mollenhauer M.U."/>
            <person name="Montooth K."/>
            <person name="Mount S.M."/>
            <person name="Mu X."/>
            <person name="Myers E."/>
            <person name="Negre B."/>
            <person name="Newfeld S."/>
            <person name="Nielsen R."/>
            <person name="Noor M.A."/>
            <person name="O'Grady P."/>
            <person name="Pachter L."/>
            <person name="Papaceit M."/>
            <person name="Parisi M.J."/>
            <person name="Parisi M."/>
            <person name="Parts L."/>
            <person name="Pedersen J.S."/>
            <person name="Pesole G."/>
            <person name="Phillippy A.M."/>
            <person name="Ponting C.P."/>
            <person name="Pop M."/>
            <person name="Porcelli D."/>
            <person name="Powell J.R."/>
            <person name="Prohaska S."/>
            <person name="Pruitt K."/>
            <person name="Puig M."/>
            <person name="Quesneville H."/>
            <person name="Ram K.R."/>
            <person name="Rand D."/>
            <person name="Rasmussen M.D."/>
            <person name="Reed L.K."/>
            <person name="Reenan R."/>
            <person name="Reily A."/>
            <person name="Remington K.A."/>
            <person name="Rieger T.T."/>
            <person name="Ritchie M.G."/>
            <person name="Robin C."/>
            <person name="Rogers Y.H."/>
            <person name="Rohde C."/>
            <person name="Rozas J."/>
            <person name="Rubenfield M.J."/>
            <person name="Ruiz A."/>
            <person name="Russo S."/>
            <person name="Salzberg S.L."/>
            <person name="Sanchez-Gracia A."/>
            <person name="Saranga D.J."/>
            <person name="Sato H."/>
            <person name="Schaeffer S.W."/>
            <person name="Schatz M.C."/>
            <person name="Schlenke T."/>
            <person name="Schwartz R."/>
            <person name="Segarra C."/>
            <person name="Singh R.S."/>
            <person name="Sirot L."/>
            <person name="Sirota M."/>
            <person name="Sisneros N.B."/>
            <person name="Smith C.D."/>
            <person name="Smith T.F."/>
            <person name="Spieth J."/>
            <person name="Stage D.E."/>
            <person name="Stark A."/>
            <person name="Stephan W."/>
            <person name="Strausberg R.L."/>
            <person name="Strempel S."/>
            <person name="Sturgill D."/>
            <person name="Sutton G."/>
            <person name="Sutton G.G."/>
            <person name="Tao W."/>
            <person name="Teichmann S."/>
            <person name="Tobari Y.N."/>
            <person name="Tomimura Y."/>
            <person name="Tsolas J.M."/>
            <person name="Valente V.L."/>
            <person name="Venter E."/>
            <person name="Venter J.C."/>
            <person name="Vicario S."/>
            <person name="Vieira F.G."/>
            <person name="Vilella A.J."/>
            <person name="Villasante A."/>
            <person name="Walenz B."/>
            <person name="Wang J."/>
            <person name="Wasserman M."/>
            <person name="Watts T."/>
            <person name="Wilson D."/>
            <person name="Wilson R.K."/>
            <person name="Wing R.A."/>
            <person name="Wolfner M.F."/>
            <person name="Wong A."/>
            <person name="Wong G.K."/>
            <person name="Wu C.I."/>
            <person name="Wu G."/>
            <person name="Yamamoto D."/>
            <person name="Yang H.P."/>
            <person name="Yang S.P."/>
            <person name="Yorke J.A."/>
            <person name="Yoshida K."/>
            <person name="Zdobnov E."/>
            <person name="Zhang P."/>
            <person name="Zhang Y."/>
            <person name="Zimin A.V."/>
            <person name="Baldwin J."/>
            <person name="Abdouelleil A."/>
            <person name="Abdulkadir J."/>
            <person name="Abebe A."/>
            <person name="Abera B."/>
            <person name="Abreu J."/>
            <person name="Acer S.C."/>
            <person name="Aftuck L."/>
            <person name="Alexander A."/>
            <person name="An P."/>
            <person name="Anderson E."/>
            <person name="Anderson S."/>
            <person name="Arachi H."/>
            <person name="Azer M."/>
            <person name="Bachantsang P."/>
            <person name="Barry A."/>
            <person name="Bayul T."/>
            <person name="Berlin A."/>
            <person name="Bessette D."/>
            <person name="Bloom T."/>
            <person name="Blye J."/>
            <person name="Boguslavskiy L."/>
            <person name="Bonnet C."/>
            <person name="Boukhgalter B."/>
            <person name="Bourzgui I."/>
            <person name="Brown A."/>
            <person name="Cahill P."/>
            <person name="Channer S."/>
            <person name="Cheshatsang Y."/>
            <person name="Chuda L."/>
            <person name="Citroen M."/>
            <person name="Collymore A."/>
            <person name="Cooke P."/>
            <person name="Costello M."/>
            <person name="D'Aco K."/>
            <person name="Daza R."/>
            <person name="De Haan G."/>
            <person name="DeGray S."/>
            <person name="DeMaso C."/>
            <person name="Dhargay N."/>
            <person name="Dooley K."/>
            <person name="Dooley E."/>
            <person name="Doricent M."/>
            <person name="Dorje P."/>
            <person name="Dorjee K."/>
            <person name="Dupes A."/>
            <person name="Elong R."/>
            <person name="Falk J."/>
            <person name="Farina A."/>
            <person name="Faro S."/>
            <person name="Ferguson D."/>
            <person name="Fisher S."/>
            <person name="Foley C.D."/>
            <person name="Franke A."/>
            <person name="Friedrich D."/>
            <person name="Gadbois L."/>
            <person name="Gearin G."/>
            <person name="Gearin C.R."/>
            <person name="Giannoukos G."/>
            <person name="Goode T."/>
            <person name="Graham J."/>
            <person name="Grandbois E."/>
            <person name="Grewal S."/>
            <person name="Gyaltsen K."/>
            <person name="Hafez N."/>
            <person name="Hagos B."/>
            <person name="Hall J."/>
            <person name="Henson C."/>
            <person name="Hollinger A."/>
            <person name="Honan T."/>
            <person name="Huard M.D."/>
            <person name="Hughes L."/>
            <person name="Hurhula B."/>
            <person name="Husby M.E."/>
            <person name="Kamat A."/>
            <person name="Kanga B."/>
            <person name="Kashin S."/>
            <person name="Khazanovich D."/>
            <person name="Kisner P."/>
            <person name="Lance K."/>
            <person name="Lara M."/>
            <person name="Lee W."/>
            <person name="Lennon N."/>
            <person name="Letendre F."/>
            <person name="LeVine R."/>
            <person name="Lipovsky A."/>
            <person name="Liu X."/>
            <person name="Liu J."/>
            <person name="Liu S."/>
            <person name="Lokyitsang T."/>
            <person name="Lokyitsang Y."/>
            <person name="Lubonja R."/>
            <person name="Lui A."/>
            <person name="MacDonald P."/>
            <person name="Magnisalis V."/>
            <person name="Maru K."/>
            <person name="Matthews C."/>
            <person name="McCusker W."/>
            <person name="McDonough S."/>
            <person name="Mehta T."/>
            <person name="Meldrim J."/>
            <person name="Meneus L."/>
            <person name="Mihai O."/>
            <person name="Mihalev A."/>
            <person name="Mihova T."/>
            <person name="Mittelman R."/>
            <person name="Mlenga V."/>
            <person name="Montmayeur A."/>
            <person name="Mulrain L."/>
            <person name="Navidi A."/>
            <person name="Naylor J."/>
            <person name="Negash T."/>
            <person name="Nguyen T."/>
            <person name="Nguyen N."/>
            <person name="Nicol R."/>
            <person name="Norbu C."/>
            <person name="Norbu N."/>
            <person name="Novod N."/>
            <person name="O'Neill B."/>
            <person name="Osman S."/>
            <person name="Markiewicz E."/>
            <person name="Oyono O.L."/>
            <person name="Patti C."/>
            <person name="Phunkhang P."/>
            <person name="Pierre F."/>
            <person name="Priest M."/>
            <person name="Raghuraman S."/>
            <person name="Rege F."/>
            <person name="Reyes R."/>
            <person name="Rise C."/>
            <person name="Rogov P."/>
            <person name="Ross K."/>
            <person name="Ryan E."/>
            <person name="Settipalli S."/>
            <person name="Shea T."/>
            <person name="Sherpa N."/>
            <person name="Shi L."/>
            <person name="Shih D."/>
            <person name="Sparrow T."/>
            <person name="Spaulding J."/>
            <person name="Stalker J."/>
            <person name="Stange-Thomann N."/>
            <person name="Stavropoulos S."/>
            <person name="Stone C."/>
            <person name="Strader C."/>
            <person name="Tesfaye S."/>
            <person name="Thomson T."/>
            <person name="Thoulutsang Y."/>
            <person name="Thoulutsang D."/>
            <person name="Topham K."/>
            <person name="Topping I."/>
            <person name="Tsamla T."/>
            <person name="Vassiliev H."/>
            <person name="Vo A."/>
            <person name="Wangchuk T."/>
            <person name="Wangdi T."/>
            <person name="Weiand M."/>
            <person name="Wilkinson J."/>
            <person name="Wilson A."/>
            <person name="Yadav S."/>
            <person name="Young G."/>
            <person name="Yu Q."/>
            <person name="Zembek L."/>
            <person name="Zhong D."/>
            <person name="Zimmer A."/>
            <person name="Zwirko Z."/>
            <person name="Jaffe D.B."/>
            <person name="Alvarez P."/>
            <person name="Brockman W."/>
            <person name="Butler J."/>
            <person name="Chin C."/>
            <person name="Gnerre S."/>
            <person name="Grabherr M."/>
            <person name="Kleber M."/>
            <person name="Mauceli E."/>
            <person name="MacCallum I."/>
        </authorList>
    </citation>
    <scope>NUCLEOTIDE SEQUENCE [LARGE SCALE GENOMIC DNA]</scope>
    <source>
        <strain evidence="8">Tucson 14024-0371.13</strain>
    </source>
</reference>
<name>A0A0P8XFJ9_DROAN</name>
<evidence type="ECO:0000256" key="3">
    <source>
        <dbReference type="ARBA" id="ARBA00022729"/>
    </source>
</evidence>
<dbReference type="SUPFAM" id="SSF56436">
    <property type="entry name" value="C-type lectin-like"/>
    <property type="match status" value="1"/>
</dbReference>
<evidence type="ECO:0000256" key="2">
    <source>
        <dbReference type="ARBA" id="ARBA00022525"/>
    </source>
</evidence>
<feature type="domain" description="C-type lectin" evidence="6">
    <location>
        <begin position="120"/>
        <end position="236"/>
    </location>
</feature>
<dbReference type="PROSITE" id="PS50041">
    <property type="entry name" value="C_TYPE_LECTIN_2"/>
    <property type="match status" value="1"/>
</dbReference>
<proteinExistence type="predicted"/>
<dbReference type="Proteomes" id="UP000007801">
    <property type="component" value="Unassembled WGS sequence"/>
</dbReference>
<dbReference type="GeneID" id="6497259"/>
<dbReference type="InParanoid" id="A0A0P8XFJ9"/>